<name>A0A085ZTT4_9FLAO</name>
<evidence type="ECO:0000313" key="1">
    <source>
        <dbReference type="EMBL" id="KFF07848.1"/>
    </source>
</evidence>
<organism evidence="1 2">
    <name type="scientific">Chryseobacterium luteum</name>
    <dbReference type="NCBI Taxonomy" id="421531"/>
    <lineage>
        <taxon>Bacteria</taxon>
        <taxon>Pseudomonadati</taxon>
        <taxon>Bacteroidota</taxon>
        <taxon>Flavobacteriia</taxon>
        <taxon>Flavobacteriales</taxon>
        <taxon>Weeksellaceae</taxon>
        <taxon>Chryseobacterium group</taxon>
        <taxon>Chryseobacterium</taxon>
    </lineage>
</organism>
<dbReference type="EMBL" id="JPRO01000005">
    <property type="protein sequence ID" value="KFF07848.1"/>
    <property type="molecule type" value="Genomic_DNA"/>
</dbReference>
<dbReference type="Proteomes" id="UP000028703">
    <property type="component" value="Unassembled WGS sequence"/>
</dbReference>
<dbReference type="RefSeq" id="WP_034703879.1">
    <property type="nucleotide sequence ID" value="NZ_JPRO01000005.1"/>
</dbReference>
<reference evidence="1 2" key="1">
    <citation type="submission" date="2014-07" db="EMBL/GenBank/DDBJ databases">
        <title>Genome of Chryseobacterium luteum DSM 18605.</title>
        <authorList>
            <person name="Stropko S.J."/>
            <person name="Pipes S.E."/>
            <person name="Newman J.D."/>
        </authorList>
    </citation>
    <scope>NUCLEOTIDE SEQUENCE [LARGE SCALE GENOMIC DNA]</scope>
    <source>
        <strain evidence="1 2">DSM 18605</strain>
    </source>
</reference>
<sequence length="64" mass="7385">MKKSIQDKMDSIRIRASKDGKFISETHLSKEKSSLSQSIRNKKEAENFRIAYESAKVLARKNNN</sequence>
<evidence type="ECO:0000313" key="2">
    <source>
        <dbReference type="Proteomes" id="UP000028703"/>
    </source>
</evidence>
<proteinExistence type="predicted"/>
<protein>
    <submittedName>
        <fullName evidence="1">Uncharacterized protein</fullName>
    </submittedName>
</protein>
<dbReference type="STRING" id="421531.IX38_09120"/>
<comment type="caution">
    <text evidence="1">The sequence shown here is derived from an EMBL/GenBank/DDBJ whole genome shotgun (WGS) entry which is preliminary data.</text>
</comment>
<dbReference type="AlphaFoldDB" id="A0A085ZTT4"/>
<keyword evidence="2" id="KW-1185">Reference proteome</keyword>
<gene>
    <name evidence="1" type="ORF">IX38_09120</name>
</gene>
<accession>A0A085ZTT4</accession>